<organism evidence="2 3">
    <name type="scientific">Actomonas aquatica</name>
    <dbReference type="NCBI Taxonomy" id="2866162"/>
    <lineage>
        <taxon>Bacteria</taxon>
        <taxon>Pseudomonadati</taxon>
        <taxon>Verrucomicrobiota</taxon>
        <taxon>Opitutia</taxon>
        <taxon>Opitutales</taxon>
        <taxon>Opitutaceae</taxon>
        <taxon>Actomonas</taxon>
    </lineage>
</organism>
<dbReference type="RefSeq" id="WP_221033082.1">
    <property type="nucleotide sequence ID" value="NZ_CP139781.1"/>
</dbReference>
<dbReference type="PROSITE" id="PS51459">
    <property type="entry name" value="FIDO"/>
    <property type="match status" value="1"/>
</dbReference>
<dbReference type="Gene3D" id="1.10.3290.10">
    <property type="entry name" value="Fido-like domain"/>
    <property type="match status" value="1"/>
</dbReference>
<keyword evidence="3" id="KW-1185">Reference proteome</keyword>
<name>A0ABZ1C4H3_9BACT</name>
<evidence type="ECO:0000313" key="3">
    <source>
        <dbReference type="Proteomes" id="UP000738431"/>
    </source>
</evidence>
<dbReference type="SUPFAM" id="SSF140931">
    <property type="entry name" value="Fic-like"/>
    <property type="match status" value="1"/>
</dbReference>
<gene>
    <name evidence="2" type="ORF">K1X11_017565</name>
</gene>
<dbReference type="Pfam" id="PF13776">
    <property type="entry name" value="DUF4172"/>
    <property type="match status" value="1"/>
</dbReference>
<dbReference type="Gene3D" id="1.10.10.10">
    <property type="entry name" value="Winged helix-like DNA-binding domain superfamily/Winged helix DNA-binding domain"/>
    <property type="match status" value="1"/>
</dbReference>
<evidence type="ECO:0000313" key="2">
    <source>
        <dbReference type="EMBL" id="WRQ86623.1"/>
    </source>
</evidence>
<dbReference type="InterPro" id="IPR040198">
    <property type="entry name" value="Fido_containing"/>
</dbReference>
<dbReference type="InterPro" id="IPR036388">
    <property type="entry name" value="WH-like_DNA-bd_sf"/>
</dbReference>
<evidence type="ECO:0000259" key="1">
    <source>
        <dbReference type="PROSITE" id="PS51459"/>
    </source>
</evidence>
<dbReference type="Proteomes" id="UP000738431">
    <property type="component" value="Chromosome"/>
</dbReference>
<dbReference type="InterPro" id="IPR003812">
    <property type="entry name" value="Fido"/>
</dbReference>
<feature type="domain" description="Fido" evidence="1">
    <location>
        <begin position="114"/>
        <end position="266"/>
    </location>
</feature>
<dbReference type="PANTHER" id="PTHR13504:SF33">
    <property type="entry name" value="FIC FAMILY PROTEIN"/>
    <property type="match status" value="1"/>
</dbReference>
<dbReference type="InterPro" id="IPR036597">
    <property type="entry name" value="Fido-like_dom_sf"/>
</dbReference>
<proteinExistence type="predicted"/>
<dbReference type="EMBL" id="CP139781">
    <property type="protein sequence ID" value="WRQ86623.1"/>
    <property type="molecule type" value="Genomic_DNA"/>
</dbReference>
<accession>A0ABZ1C4H3</accession>
<protein>
    <submittedName>
        <fullName evidence="2">Fic family protein</fullName>
    </submittedName>
</protein>
<dbReference type="Pfam" id="PF02661">
    <property type="entry name" value="Fic"/>
    <property type="match status" value="1"/>
</dbReference>
<dbReference type="InterPro" id="IPR025230">
    <property type="entry name" value="DUF4172"/>
</dbReference>
<dbReference type="PANTHER" id="PTHR13504">
    <property type="entry name" value="FIDO DOMAIN-CONTAINING PROTEIN DDB_G0283145"/>
    <property type="match status" value="1"/>
</dbReference>
<reference evidence="2 3" key="1">
    <citation type="submission" date="2023-12" db="EMBL/GenBank/DDBJ databases">
        <title>Description of an unclassified Opitutus bacterium of Verrucomicrobiota.</title>
        <authorList>
            <person name="Zhang D.-F."/>
        </authorList>
    </citation>
    <scope>NUCLEOTIDE SEQUENCE [LARGE SCALE GENOMIC DNA]</scope>
    <source>
        <strain evidence="2 3">WL0086</strain>
    </source>
</reference>
<sequence length="363" mass="40128">MSFNWQQPDWPNFRYDLTAVEADLLRCADQAGQVTGLLKGLDAHDRTDALVQLMVAEAVKTSAIEGEYLSRPDVMSSVRHRLGLADAPPPQTDRASAGAGEMMVAVRESWDAPLTEETLFAWHRTLMQGDRRVLAGAWRTHAEPMQVVSGAVGKAKLHFEAPPSAQVPAEMARFIAWFNDSRHSLGAAPVRAAVAHLYFESIHPFEDGNGRIGRALAEKALSQGLGRPATLSLSRTIEAHRSRYYDALETAQRSNEITPWLHYFVATVLAAQHDAEALVMFVLNQARFFDRHRDHLNARQLRTVRRMLDAGPGGFEGGMNARKYVSLNRVSKATATRDLQHLVELGAFVPVGAGRSARYELGL</sequence>